<feature type="compositionally biased region" description="Acidic residues" evidence="1">
    <location>
        <begin position="296"/>
        <end position="308"/>
    </location>
</feature>
<protein>
    <submittedName>
        <fullName evidence="2">Uncharacterized protein</fullName>
    </submittedName>
</protein>
<evidence type="ECO:0000256" key="1">
    <source>
        <dbReference type="SAM" id="MobiDB-lite"/>
    </source>
</evidence>
<dbReference type="EMBL" id="KZ819634">
    <property type="protein sequence ID" value="PWN92769.1"/>
    <property type="molecule type" value="Genomic_DNA"/>
</dbReference>
<dbReference type="AlphaFoldDB" id="A0A316YU26"/>
<gene>
    <name evidence="2" type="ORF">FA10DRAFT_257198</name>
</gene>
<sequence length="459" mass="49990">MSSVAPSKPRKLFGALRFNKTAKKASLSQEHSRETQDNKAFYPTNYDYYNYGEPYIVPPAPLAPEAFQPPGLLLDGDAKAEHHRALHVALTKPSAPLSHYRAPPMMTRCGWGVPLAGSGPLYAGSRQPWPSTQYVPPNYRYHQPHRPPRGTLNSPEKVAYLEWRLTAIQNEQLQQQRQAEERQISSMARTSSTTTAGSMTTSTTVATLESRAGHPRHGSNNEGAGDHESSSSSGFSNGHRTAAPGPAHGAILRTGGDWHVADADISSEQQGCQPATSDEATISFPVEEPAAANNAEDVEEVDDDDESISDQYHDPREYLDDGWDPAFPVGQGQPAEQPPPHGRRTSFFHRASLSWASRPPAPVRADSQVSVSSNASSQSLKRSKIFNFLRRNNSEETNASVIELGMPDEVSPLRSGSFATAHASTAHEAGVTQGPPTNLLADGDNVLWRCKAREVDLMR</sequence>
<dbReference type="InParanoid" id="A0A316YU26"/>
<organism evidence="2 3">
    <name type="scientific">Acaromyces ingoldii</name>
    <dbReference type="NCBI Taxonomy" id="215250"/>
    <lineage>
        <taxon>Eukaryota</taxon>
        <taxon>Fungi</taxon>
        <taxon>Dikarya</taxon>
        <taxon>Basidiomycota</taxon>
        <taxon>Ustilaginomycotina</taxon>
        <taxon>Exobasidiomycetes</taxon>
        <taxon>Exobasidiales</taxon>
        <taxon>Cryptobasidiaceae</taxon>
        <taxon>Acaromyces</taxon>
    </lineage>
</organism>
<keyword evidence="3" id="KW-1185">Reference proteome</keyword>
<dbReference type="Proteomes" id="UP000245768">
    <property type="component" value="Unassembled WGS sequence"/>
</dbReference>
<feature type="region of interest" description="Disordered" evidence="1">
    <location>
        <begin position="357"/>
        <end position="376"/>
    </location>
</feature>
<accession>A0A316YU26</accession>
<feature type="compositionally biased region" description="Low complexity" evidence="1">
    <location>
        <begin position="367"/>
        <end position="376"/>
    </location>
</feature>
<proteinExistence type="predicted"/>
<dbReference type="GeneID" id="37041759"/>
<reference evidence="2 3" key="1">
    <citation type="journal article" date="2018" name="Mol. Biol. Evol.">
        <title>Broad Genomic Sampling Reveals a Smut Pathogenic Ancestry of the Fungal Clade Ustilaginomycotina.</title>
        <authorList>
            <person name="Kijpornyongpan T."/>
            <person name="Mondo S.J."/>
            <person name="Barry K."/>
            <person name="Sandor L."/>
            <person name="Lee J."/>
            <person name="Lipzen A."/>
            <person name="Pangilinan J."/>
            <person name="LaButti K."/>
            <person name="Hainaut M."/>
            <person name="Henrissat B."/>
            <person name="Grigoriev I.V."/>
            <person name="Spatafora J.W."/>
            <person name="Aime M.C."/>
        </authorList>
    </citation>
    <scope>NUCLEOTIDE SEQUENCE [LARGE SCALE GENOMIC DNA]</scope>
    <source>
        <strain evidence="2 3">MCA 4198</strain>
    </source>
</reference>
<dbReference type="RefSeq" id="XP_025379967.1">
    <property type="nucleotide sequence ID" value="XM_025519843.1"/>
</dbReference>
<feature type="region of interest" description="Disordered" evidence="1">
    <location>
        <begin position="174"/>
        <end position="253"/>
    </location>
</feature>
<evidence type="ECO:0000313" key="2">
    <source>
        <dbReference type="EMBL" id="PWN92769.1"/>
    </source>
</evidence>
<feature type="compositionally biased region" description="Low complexity" evidence="1">
    <location>
        <begin position="185"/>
        <end position="207"/>
    </location>
</feature>
<name>A0A316YU26_9BASI</name>
<evidence type="ECO:0000313" key="3">
    <source>
        <dbReference type="Proteomes" id="UP000245768"/>
    </source>
</evidence>
<feature type="region of interest" description="Disordered" evidence="1">
    <location>
        <begin position="290"/>
        <end position="345"/>
    </location>
</feature>